<evidence type="ECO:0000313" key="2">
    <source>
        <dbReference type="EMBL" id="OWA51068.1"/>
    </source>
</evidence>
<accession>A0A9X6NE89</accession>
<feature type="compositionally biased region" description="Low complexity" evidence="1">
    <location>
        <begin position="182"/>
        <end position="193"/>
    </location>
</feature>
<sequence length="240" mass="26436">MLDPWGDQVSVTHSDCQSMEWANFATPTTDEQKVRQKSFDDNFAGKKFEKLPDSSDYLSVLEKKLSKVQGKRPSSSSSKSANQQRRDLLTGLSALRSDRMKTFLDSTTTEPSPLDDDHAHSLDGIIPPEVSSDFSGNDAVSSSWLMQRIHPERQALSEEELAALVRHDFLARMSHNADADQLSELSSASLPAPGCEDAGIQSSSPRDEDPVQRDPTPVGWDGNELNRGMDKEDKEDAGSI</sequence>
<feature type="region of interest" description="Disordered" evidence="1">
    <location>
        <begin position="67"/>
        <end position="86"/>
    </location>
</feature>
<feature type="compositionally biased region" description="Low complexity" evidence="1">
    <location>
        <begin position="67"/>
        <end position="83"/>
    </location>
</feature>
<dbReference type="Proteomes" id="UP000192578">
    <property type="component" value="Unassembled WGS sequence"/>
</dbReference>
<dbReference type="OrthoDB" id="5982503at2759"/>
<dbReference type="PANTHER" id="PTHR31800:SF1">
    <property type="entry name" value="COILED-COIL DOMAIN-CONTAINING PROTEIN 32"/>
    <property type="match status" value="1"/>
</dbReference>
<gene>
    <name evidence="2" type="ORF">BV898_15570</name>
</gene>
<reference evidence="3" key="1">
    <citation type="submission" date="2017-01" db="EMBL/GenBank/DDBJ databases">
        <title>Comparative genomics of anhydrobiosis in the tardigrade Hypsibius dujardini.</title>
        <authorList>
            <person name="Yoshida Y."/>
            <person name="Koutsovoulos G."/>
            <person name="Laetsch D."/>
            <person name="Stevens L."/>
            <person name="Kumar S."/>
            <person name="Horikawa D."/>
            <person name="Ishino K."/>
            <person name="Komine S."/>
            <person name="Tomita M."/>
            <person name="Blaxter M."/>
            <person name="Arakawa K."/>
        </authorList>
    </citation>
    <scope>NUCLEOTIDE SEQUENCE [LARGE SCALE GENOMIC DNA]</scope>
    <source>
        <strain evidence="3">Z151</strain>
    </source>
</reference>
<dbReference type="GO" id="GO:0044782">
    <property type="term" value="P:cilium organization"/>
    <property type="evidence" value="ECO:0007669"/>
    <property type="project" value="TreeGrafter"/>
</dbReference>
<feature type="compositionally biased region" description="Basic and acidic residues" evidence="1">
    <location>
        <begin position="227"/>
        <end position="240"/>
    </location>
</feature>
<dbReference type="EMBL" id="MTYJ01000213">
    <property type="protein sequence ID" value="OWA51068.1"/>
    <property type="molecule type" value="Genomic_DNA"/>
</dbReference>
<dbReference type="Pfam" id="PF14989">
    <property type="entry name" value="CCDC32"/>
    <property type="match status" value="1"/>
</dbReference>
<dbReference type="AlphaFoldDB" id="A0A9X6NE89"/>
<protein>
    <submittedName>
        <fullName evidence="2">Uncharacterized protein</fullName>
    </submittedName>
</protein>
<dbReference type="InterPro" id="IPR028039">
    <property type="entry name" value="CCDC32"/>
</dbReference>
<evidence type="ECO:0000313" key="3">
    <source>
        <dbReference type="Proteomes" id="UP000192578"/>
    </source>
</evidence>
<name>A0A9X6NE89_HYPEX</name>
<feature type="region of interest" description="Disordered" evidence="1">
    <location>
        <begin position="180"/>
        <end position="240"/>
    </location>
</feature>
<evidence type="ECO:0000256" key="1">
    <source>
        <dbReference type="SAM" id="MobiDB-lite"/>
    </source>
</evidence>
<keyword evidence="3" id="KW-1185">Reference proteome</keyword>
<dbReference type="PANTHER" id="PTHR31800">
    <property type="entry name" value="COILED-COIL DOMAIN-CONTAINING PROTEIN 32"/>
    <property type="match status" value="1"/>
</dbReference>
<comment type="caution">
    <text evidence="2">The sequence shown here is derived from an EMBL/GenBank/DDBJ whole genome shotgun (WGS) entry which is preliminary data.</text>
</comment>
<proteinExistence type="predicted"/>
<organism evidence="2 3">
    <name type="scientific">Hypsibius exemplaris</name>
    <name type="common">Freshwater tardigrade</name>
    <dbReference type="NCBI Taxonomy" id="2072580"/>
    <lineage>
        <taxon>Eukaryota</taxon>
        <taxon>Metazoa</taxon>
        <taxon>Ecdysozoa</taxon>
        <taxon>Tardigrada</taxon>
        <taxon>Eutardigrada</taxon>
        <taxon>Parachela</taxon>
        <taxon>Hypsibioidea</taxon>
        <taxon>Hypsibiidae</taxon>
        <taxon>Hypsibius</taxon>
    </lineage>
</organism>